<sequence length="333" mass="36961">MRLTLASLIVAATLSISSMAAPLARDQKGKAFDHILQVWFENQDFDVVNGISSWTSLAKEGILLSNFNAITHPSEPNYVAAGGGSNFGIDNDDYYNIPANITTIYDLLEKKDLTWKVYQEDMPAGYTGYKIGQYVRKHNPAVIFDSVAQNPDRLAKIVPGSELDDDIKAGTLPNWMFYTPNMLNDAHDTDAKYAGNWLQGFYKSTLSNPTLLNNTLILLTFDENDTKKERNRVWSLLLGAIPEELKGTTDDTYYSHYSTLNTVEQNFDLGNLGRGDADKKENNIFDFLSKTLGYTNTPIPTEDIPLNNEAIPGLLTGKSFNQTHPNGGTPPAF</sequence>
<feature type="chain" id="PRO_5012236642" evidence="2">
    <location>
        <begin position="21"/>
        <end position="333"/>
    </location>
</feature>
<keyword evidence="2" id="KW-0732">Signal</keyword>
<dbReference type="PANTHER" id="PTHR31956:SF8">
    <property type="entry name" value="ACID PHOSPHATASE PHOA (AFU_ORTHOLOGUE AFUA_1G03570)"/>
    <property type="match status" value="1"/>
</dbReference>
<evidence type="ECO:0000256" key="2">
    <source>
        <dbReference type="SAM" id="SignalP"/>
    </source>
</evidence>
<keyword evidence="4" id="KW-1185">Reference proteome</keyword>
<dbReference type="GO" id="GO:0016788">
    <property type="term" value="F:hydrolase activity, acting on ester bonds"/>
    <property type="evidence" value="ECO:0007669"/>
    <property type="project" value="InterPro"/>
</dbReference>
<dbReference type="AlphaFoldDB" id="A0A1X2I8V2"/>
<feature type="signal peptide" evidence="2">
    <location>
        <begin position="1"/>
        <end position="20"/>
    </location>
</feature>
<dbReference type="PANTHER" id="PTHR31956">
    <property type="entry name" value="NON-SPECIFIC PHOSPHOLIPASE C4-RELATED"/>
    <property type="match status" value="1"/>
</dbReference>
<dbReference type="OrthoDB" id="5135119at2759"/>
<name>A0A1X2I8V2_9FUNG</name>
<dbReference type="InterPro" id="IPR007312">
    <property type="entry name" value="Phosphoesterase"/>
</dbReference>
<organism evidence="3 4">
    <name type="scientific">Absidia repens</name>
    <dbReference type="NCBI Taxonomy" id="90262"/>
    <lineage>
        <taxon>Eukaryota</taxon>
        <taxon>Fungi</taxon>
        <taxon>Fungi incertae sedis</taxon>
        <taxon>Mucoromycota</taxon>
        <taxon>Mucoromycotina</taxon>
        <taxon>Mucoromycetes</taxon>
        <taxon>Mucorales</taxon>
        <taxon>Cunninghamellaceae</taxon>
        <taxon>Absidia</taxon>
    </lineage>
</organism>
<gene>
    <name evidence="3" type="ORF">BCR42DRAFT_420765</name>
</gene>
<comment type="caution">
    <text evidence="3">The sequence shown here is derived from an EMBL/GenBank/DDBJ whole genome shotgun (WGS) entry which is preliminary data.</text>
</comment>
<protein>
    <submittedName>
        <fullName evidence="3">Phosphoesterase family-domain-containing protein</fullName>
    </submittedName>
</protein>
<evidence type="ECO:0000313" key="3">
    <source>
        <dbReference type="EMBL" id="ORZ11856.1"/>
    </source>
</evidence>
<reference evidence="3 4" key="1">
    <citation type="submission" date="2016-07" db="EMBL/GenBank/DDBJ databases">
        <title>Pervasive Adenine N6-methylation of Active Genes in Fungi.</title>
        <authorList>
            <consortium name="DOE Joint Genome Institute"/>
            <person name="Mondo S.J."/>
            <person name="Dannebaum R.O."/>
            <person name="Kuo R.C."/>
            <person name="Labutti K."/>
            <person name="Haridas S."/>
            <person name="Kuo A."/>
            <person name="Salamov A."/>
            <person name="Ahrendt S.R."/>
            <person name="Lipzen A."/>
            <person name="Sullivan W."/>
            <person name="Andreopoulos W.B."/>
            <person name="Clum A."/>
            <person name="Lindquist E."/>
            <person name="Daum C."/>
            <person name="Ramamoorthy G.K."/>
            <person name="Gryganskyi A."/>
            <person name="Culley D."/>
            <person name="Magnuson J.K."/>
            <person name="James T.Y."/>
            <person name="O'Malley M.A."/>
            <person name="Stajich J.E."/>
            <person name="Spatafora J.W."/>
            <person name="Visel A."/>
            <person name="Grigoriev I.V."/>
        </authorList>
    </citation>
    <scope>NUCLEOTIDE SEQUENCE [LARGE SCALE GENOMIC DNA]</scope>
    <source>
        <strain evidence="3 4">NRRL 1336</strain>
    </source>
</reference>
<evidence type="ECO:0000256" key="1">
    <source>
        <dbReference type="ARBA" id="ARBA00022801"/>
    </source>
</evidence>
<keyword evidence="1" id="KW-0378">Hydrolase</keyword>
<dbReference type="InterPro" id="IPR017850">
    <property type="entry name" value="Alkaline_phosphatase_core_sf"/>
</dbReference>
<dbReference type="Pfam" id="PF04185">
    <property type="entry name" value="Phosphoesterase"/>
    <property type="match status" value="1"/>
</dbReference>
<proteinExistence type="predicted"/>
<dbReference type="EMBL" id="MCGE01000020">
    <property type="protein sequence ID" value="ORZ11856.1"/>
    <property type="molecule type" value="Genomic_DNA"/>
</dbReference>
<dbReference type="GO" id="GO:0009395">
    <property type="term" value="P:phospholipid catabolic process"/>
    <property type="evidence" value="ECO:0007669"/>
    <property type="project" value="TreeGrafter"/>
</dbReference>
<evidence type="ECO:0000313" key="4">
    <source>
        <dbReference type="Proteomes" id="UP000193560"/>
    </source>
</evidence>
<dbReference type="Gene3D" id="3.40.720.10">
    <property type="entry name" value="Alkaline Phosphatase, subunit A"/>
    <property type="match status" value="1"/>
</dbReference>
<accession>A0A1X2I8V2</accession>
<dbReference type="STRING" id="90262.A0A1X2I8V2"/>
<dbReference type="Proteomes" id="UP000193560">
    <property type="component" value="Unassembled WGS sequence"/>
</dbReference>